<comment type="caution">
    <text evidence="1">The sequence shown here is derived from an EMBL/GenBank/DDBJ whole genome shotgun (WGS) entry which is preliminary data.</text>
</comment>
<dbReference type="Proteomes" id="UP000276133">
    <property type="component" value="Unassembled WGS sequence"/>
</dbReference>
<gene>
    <name evidence="1" type="ORF">BpHYR1_030731</name>
</gene>
<proteinExistence type="predicted"/>
<protein>
    <submittedName>
        <fullName evidence="1">Uncharacterized protein</fullName>
    </submittedName>
</protein>
<evidence type="ECO:0000313" key="1">
    <source>
        <dbReference type="EMBL" id="RNA23080.1"/>
    </source>
</evidence>
<name>A0A3M7RI51_BRAPC</name>
<accession>A0A3M7RI51</accession>
<sequence>MYLKIMKKVNFLKQIFGILKLMINSKRKPFPANFGRPFLGLLTNSSDSNKFFYLWRAKN</sequence>
<dbReference type="AlphaFoldDB" id="A0A3M7RI51"/>
<reference evidence="1 2" key="1">
    <citation type="journal article" date="2018" name="Sci. Rep.">
        <title>Genomic signatures of local adaptation to the degree of environmental predictability in rotifers.</title>
        <authorList>
            <person name="Franch-Gras L."/>
            <person name="Hahn C."/>
            <person name="Garcia-Roger E.M."/>
            <person name="Carmona M.J."/>
            <person name="Serra M."/>
            <person name="Gomez A."/>
        </authorList>
    </citation>
    <scope>NUCLEOTIDE SEQUENCE [LARGE SCALE GENOMIC DNA]</scope>
    <source>
        <strain evidence="1">HYR1</strain>
    </source>
</reference>
<evidence type="ECO:0000313" key="2">
    <source>
        <dbReference type="Proteomes" id="UP000276133"/>
    </source>
</evidence>
<dbReference type="EMBL" id="REGN01003354">
    <property type="protein sequence ID" value="RNA23080.1"/>
    <property type="molecule type" value="Genomic_DNA"/>
</dbReference>
<organism evidence="1 2">
    <name type="scientific">Brachionus plicatilis</name>
    <name type="common">Marine rotifer</name>
    <name type="synonym">Brachionus muelleri</name>
    <dbReference type="NCBI Taxonomy" id="10195"/>
    <lineage>
        <taxon>Eukaryota</taxon>
        <taxon>Metazoa</taxon>
        <taxon>Spiralia</taxon>
        <taxon>Gnathifera</taxon>
        <taxon>Rotifera</taxon>
        <taxon>Eurotatoria</taxon>
        <taxon>Monogononta</taxon>
        <taxon>Pseudotrocha</taxon>
        <taxon>Ploima</taxon>
        <taxon>Brachionidae</taxon>
        <taxon>Brachionus</taxon>
    </lineage>
</organism>
<keyword evidence="2" id="KW-1185">Reference proteome</keyword>